<protein>
    <submittedName>
        <fullName evidence="1">Uncharacterized protein</fullName>
    </submittedName>
</protein>
<dbReference type="AlphaFoldDB" id="W5SBM8"/>
<evidence type="ECO:0000313" key="1">
    <source>
        <dbReference type="EMBL" id="AHH04113.1"/>
    </source>
</evidence>
<geneLocation type="plasmid" evidence="1">
    <name>unnamed</name>
</geneLocation>
<dbReference type="HOGENOM" id="CLU_087525_0_0_12"/>
<accession>W5SBM8</accession>
<name>W5SBM8_9SPIR</name>
<gene>
    <name evidence="1" type="ORF">BHY_1162</name>
</gene>
<reference evidence="1" key="1">
    <citation type="submission" date="2013-02" db="EMBL/GenBank/DDBJ databases">
        <title>Comparative genomics of Borrelia species.</title>
        <authorList>
            <person name="Schwan T.G."/>
            <person name="Raffel S.J."/>
            <person name="Porcella S.F."/>
        </authorList>
    </citation>
    <scope>NUCLEOTIDE SEQUENCE</scope>
    <source>
        <strain evidence="1">YOR</strain>
        <plasmid evidence="1">unnamed</plasmid>
    </source>
</reference>
<sequence length="292" mass="33035">MLVNYKNFKEVNMKDAQVVDESISSIGMVVENFYNLGVSRNIFVESSGVYSGDVVQIVKGGLEEFIPYKIISRSELRQGYYVARKALQEMEYKIYGAFNTVQRISLEDLMSGSMSEDEIKANLELGLMNDAYHSIIFGKPDIKMEVIATLTGRSKITSTSSSSLTSGSVLHQKVVEAKHKSEEYKEKLDGFYHLLLPYKFSRLLLDLYSEPQYITVKDALLKDHHIVTLVLKGLEHPILYEPNPEVMFVPIIPEIFFRRFAGPDGDYIHASMQSAGVIHFNPQEVVEITISS</sequence>
<keyword evidence="1" id="KW-0614">Plasmid</keyword>
<proteinExistence type="predicted"/>
<dbReference type="EMBL" id="CP004158">
    <property type="protein sequence ID" value="AHH04113.1"/>
    <property type="molecule type" value="Genomic_DNA"/>
</dbReference>
<organism evidence="1">
    <name type="scientific">Borrelia nietonii YOR</name>
    <dbReference type="NCBI Taxonomy" id="1293576"/>
    <lineage>
        <taxon>Bacteria</taxon>
        <taxon>Pseudomonadati</taxon>
        <taxon>Spirochaetota</taxon>
        <taxon>Spirochaetia</taxon>
        <taxon>Spirochaetales</taxon>
        <taxon>Borreliaceae</taxon>
        <taxon>Borrelia</taxon>
        <taxon>Borrelia nietonii</taxon>
    </lineage>
</organism>